<evidence type="ECO:0000313" key="1">
    <source>
        <dbReference type="EMBL" id="EAZ62962.2"/>
    </source>
</evidence>
<dbReference type="AlphaFoldDB" id="A3GIB7"/>
<accession>A3GIB7</accession>
<dbReference type="OrthoDB" id="10656286at2759"/>
<name>A3GIB7_PICST</name>
<dbReference type="GeneID" id="4852016"/>
<evidence type="ECO:0000313" key="2">
    <source>
        <dbReference type="Proteomes" id="UP000002258"/>
    </source>
</evidence>
<reference evidence="1 2" key="1">
    <citation type="journal article" date="2007" name="Nat. Biotechnol.">
        <title>Genome sequence of the lignocellulose-bioconverting and xylose-fermenting yeast Pichia stipitis.</title>
        <authorList>
            <person name="Jeffries T.W."/>
            <person name="Grigoriev I.V."/>
            <person name="Grimwood J."/>
            <person name="Laplaza J.M."/>
            <person name="Aerts A."/>
            <person name="Salamov A."/>
            <person name="Schmutz J."/>
            <person name="Lindquist E."/>
            <person name="Dehal P."/>
            <person name="Shapiro H."/>
            <person name="Jin Y.S."/>
            <person name="Passoth V."/>
            <person name="Richardson P.M."/>
        </authorList>
    </citation>
    <scope>NUCLEOTIDE SEQUENCE [LARGE SCALE GENOMIC DNA]</scope>
    <source>
        <strain evidence="2">ATCC 58785 / CBS 6054 / NBRC 10063 / NRRL Y-11545</strain>
    </source>
</reference>
<sequence length="298" mass="33507">MYVDLSASFPPNCRAFHYNNQTQLWVNTTCELDPFSDWDTAYSQTLYAFGTDDYFDFISLVGRQLAIEVVDIGGVPLEALKYIINERLGNETILRRDQDDSRPQYYFNEGGQSQSLGRTHNQGCDWQSFLPRATSYKSAVKGMICEKSAEKTHWIKSLWNIFSSASLGDSLTMSRLGTAFKESDAQHKCISRFLVVNKNMNSVSPGEADEPVILIGVLPRNKSGANCETATSAKEITRNIVSVLSVAGQKYMVAFCITLRGKNGWFGSNHWFGLLKFFPMVDDNNINYSRIACEESLL</sequence>
<dbReference type="RefSeq" id="XP_001386985.2">
    <property type="nucleotide sequence ID" value="XM_001386948.1"/>
</dbReference>
<dbReference type="HOGENOM" id="CLU_934187_0_0_1"/>
<dbReference type="InParanoid" id="A3GIB7"/>
<protein>
    <submittedName>
        <fullName evidence="1">Uncharacterized protein</fullName>
    </submittedName>
</protein>
<dbReference type="KEGG" id="pic:PICST_29289"/>
<proteinExistence type="predicted"/>
<keyword evidence="2" id="KW-1185">Reference proteome</keyword>
<organism evidence="1 2">
    <name type="scientific">Scheffersomyces stipitis (strain ATCC 58785 / CBS 6054 / NBRC 10063 / NRRL Y-11545)</name>
    <name type="common">Yeast</name>
    <name type="synonym">Pichia stipitis</name>
    <dbReference type="NCBI Taxonomy" id="322104"/>
    <lineage>
        <taxon>Eukaryota</taxon>
        <taxon>Fungi</taxon>
        <taxon>Dikarya</taxon>
        <taxon>Ascomycota</taxon>
        <taxon>Saccharomycotina</taxon>
        <taxon>Pichiomycetes</taxon>
        <taxon>Debaryomycetaceae</taxon>
        <taxon>Scheffersomyces</taxon>
    </lineage>
</organism>
<comment type="caution">
    <text evidence="1">The sequence shown here is derived from an EMBL/GenBank/DDBJ whole genome shotgun (WGS) entry which is preliminary data.</text>
</comment>
<dbReference type="Proteomes" id="UP000002258">
    <property type="component" value="Chromosome 1"/>
</dbReference>
<gene>
    <name evidence="1" type="ORF">PICST_29289</name>
</gene>
<dbReference type="EMBL" id="AAVQ01000002">
    <property type="protein sequence ID" value="EAZ62962.2"/>
    <property type="molecule type" value="Genomic_DNA"/>
</dbReference>